<protein>
    <recommendedName>
        <fullName evidence="4">Transmembrane protein</fullName>
    </recommendedName>
</protein>
<feature type="transmembrane region" description="Helical" evidence="1">
    <location>
        <begin position="237"/>
        <end position="257"/>
    </location>
</feature>
<feature type="transmembrane region" description="Helical" evidence="1">
    <location>
        <begin position="177"/>
        <end position="197"/>
    </location>
</feature>
<keyword evidence="3" id="KW-1185">Reference proteome</keyword>
<evidence type="ECO:0008006" key="4">
    <source>
        <dbReference type="Google" id="ProtNLM"/>
    </source>
</evidence>
<accession>F0ZJ34</accession>
<feature type="transmembrane region" description="Helical" evidence="1">
    <location>
        <begin position="301"/>
        <end position="320"/>
    </location>
</feature>
<feature type="transmembrane region" description="Helical" evidence="1">
    <location>
        <begin position="144"/>
        <end position="165"/>
    </location>
</feature>
<feature type="transmembrane region" description="Helical" evidence="1">
    <location>
        <begin position="332"/>
        <end position="350"/>
    </location>
</feature>
<dbReference type="FunCoup" id="F0ZJ34">
    <property type="interactions" value="743"/>
</dbReference>
<feature type="transmembrane region" description="Helical" evidence="1">
    <location>
        <begin position="269"/>
        <end position="295"/>
    </location>
</feature>
<feature type="transmembrane region" description="Helical" evidence="1">
    <location>
        <begin position="434"/>
        <end position="452"/>
    </location>
</feature>
<dbReference type="VEuPathDB" id="AmoebaDB:DICPUDRAFT_151533"/>
<dbReference type="AlphaFoldDB" id="F0ZJ34"/>
<evidence type="ECO:0000313" key="3">
    <source>
        <dbReference type="Proteomes" id="UP000001064"/>
    </source>
</evidence>
<dbReference type="GeneID" id="10501382"/>
<evidence type="ECO:0000313" key="2">
    <source>
        <dbReference type="EMBL" id="EGC36058.1"/>
    </source>
</evidence>
<dbReference type="KEGG" id="dpp:DICPUDRAFT_151533"/>
<keyword evidence="1" id="KW-0812">Transmembrane</keyword>
<keyword evidence="1" id="KW-1133">Transmembrane helix</keyword>
<dbReference type="RefSeq" id="XP_003287433.1">
    <property type="nucleotide sequence ID" value="XM_003287385.1"/>
</dbReference>
<gene>
    <name evidence="2" type="ORF">DICPUDRAFT_151533</name>
</gene>
<feature type="transmembrane region" description="Helical" evidence="1">
    <location>
        <begin position="204"/>
        <end position="225"/>
    </location>
</feature>
<feature type="transmembrane region" description="Helical" evidence="1">
    <location>
        <begin position="356"/>
        <end position="373"/>
    </location>
</feature>
<feature type="transmembrane region" description="Helical" evidence="1">
    <location>
        <begin position="472"/>
        <end position="498"/>
    </location>
</feature>
<keyword evidence="1" id="KW-0472">Membrane</keyword>
<evidence type="ECO:0000256" key="1">
    <source>
        <dbReference type="SAM" id="Phobius"/>
    </source>
</evidence>
<organism evidence="2 3">
    <name type="scientific">Dictyostelium purpureum</name>
    <name type="common">Slime mold</name>
    <dbReference type="NCBI Taxonomy" id="5786"/>
    <lineage>
        <taxon>Eukaryota</taxon>
        <taxon>Amoebozoa</taxon>
        <taxon>Evosea</taxon>
        <taxon>Eumycetozoa</taxon>
        <taxon>Dictyostelia</taxon>
        <taxon>Dictyosteliales</taxon>
        <taxon>Dictyosteliaceae</taxon>
        <taxon>Dictyostelium</taxon>
    </lineage>
</organism>
<dbReference type="EMBL" id="GL871039">
    <property type="protein sequence ID" value="EGC36058.1"/>
    <property type="molecule type" value="Genomic_DNA"/>
</dbReference>
<name>F0ZJ34_DICPU</name>
<dbReference type="Proteomes" id="UP000001064">
    <property type="component" value="Unassembled WGS sequence"/>
</dbReference>
<reference evidence="3" key="1">
    <citation type="journal article" date="2011" name="Genome Biol.">
        <title>Comparative genomics of the social amoebae Dictyostelium discoideum and Dictyostelium purpureum.</title>
        <authorList>
            <consortium name="US DOE Joint Genome Institute (JGI-PGF)"/>
            <person name="Sucgang R."/>
            <person name="Kuo A."/>
            <person name="Tian X."/>
            <person name="Salerno W."/>
            <person name="Parikh A."/>
            <person name="Feasley C.L."/>
            <person name="Dalin E."/>
            <person name="Tu H."/>
            <person name="Huang E."/>
            <person name="Barry K."/>
            <person name="Lindquist E."/>
            <person name="Shapiro H."/>
            <person name="Bruce D."/>
            <person name="Schmutz J."/>
            <person name="Salamov A."/>
            <person name="Fey P."/>
            <person name="Gaudet P."/>
            <person name="Anjard C."/>
            <person name="Babu M.M."/>
            <person name="Basu S."/>
            <person name="Bushmanova Y."/>
            <person name="van der Wel H."/>
            <person name="Katoh-Kurasawa M."/>
            <person name="Dinh C."/>
            <person name="Coutinho P.M."/>
            <person name="Saito T."/>
            <person name="Elias M."/>
            <person name="Schaap P."/>
            <person name="Kay R.R."/>
            <person name="Henrissat B."/>
            <person name="Eichinger L."/>
            <person name="Rivero F."/>
            <person name="Putnam N.H."/>
            <person name="West C.M."/>
            <person name="Loomis W.F."/>
            <person name="Chisholm R.L."/>
            <person name="Shaulsky G."/>
            <person name="Strassmann J.E."/>
            <person name="Queller D.C."/>
            <person name="Kuspa A."/>
            <person name="Grigoriev I.V."/>
        </authorList>
    </citation>
    <scope>NUCLEOTIDE SEQUENCE [LARGE SCALE GENOMIC DNA]</scope>
    <source>
        <strain evidence="3">QSDP1</strain>
    </source>
</reference>
<proteinExistence type="predicted"/>
<dbReference type="eggNOG" id="ENOG502R9HJ">
    <property type="taxonomic scope" value="Eukaryota"/>
</dbReference>
<feature type="transmembrane region" description="Helical" evidence="1">
    <location>
        <begin position="518"/>
        <end position="538"/>
    </location>
</feature>
<sequence length="555" mass="65220">MEINEHLSGLSYSQSRSQYLLTESVSNSIINSNILNPNISNNIYNNNQNNYNSSNNMNNNLNNSYNQQDSNQNGYFQEIPIPLNENEYDGANIKPSYSSSAYQANNFVQPYYQQDKIFVINSMQNPIPVSKYNKANQLSENFTFMIKIYLIPMVATFFTVLLPLSKPYPGFLPGWEYSIMYIPVVTVLISMMVVGWARIFVKGINMWLLPLAIHTILTSLTFSFISQYSKSYPPPVVIGVSFGMTAVVLPIILYIVSPDRFKYSFFMDFVHFMIFVVLLIMGQFLCVTFVIFFSLIEAQTLVMLIFFFKTFLLTQAMLWVTRKYCPINQHNIIAFWTESITEMTVCWLYSRFTKLNFLILILIRVLLMLRYLFFLSEKYWNYRNIVKGHYERTRANSWLSSVNSFEKPYYTVLGQLFPISMERNEHMTRVVDRVFYTFLSYCSVPLIYILFATCLRFSNNAKYYPFDISLEAFMLIIIYALFSSFLGYMMFLFIRYLFQVKYDISVLNHPIQLFRKNLNLLTYININCFIVPITLVLMHNNVFFLVNSGESYYYN</sequence>
<dbReference type="OrthoDB" id="19011at2759"/>
<dbReference type="OMA" id="MERNEHM"/>
<dbReference type="InParanoid" id="F0ZJ34"/>